<evidence type="ECO:0000313" key="4">
    <source>
        <dbReference type="Proteomes" id="UP000305887"/>
    </source>
</evidence>
<keyword evidence="4" id="KW-1185">Reference proteome</keyword>
<organism evidence="3 4">
    <name type="scientific">Rubellimicrobium rubrum</name>
    <dbReference type="NCBI Taxonomy" id="2585369"/>
    <lineage>
        <taxon>Bacteria</taxon>
        <taxon>Pseudomonadati</taxon>
        <taxon>Pseudomonadota</taxon>
        <taxon>Alphaproteobacteria</taxon>
        <taxon>Rhodobacterales</taxon>
        <taxon>Roseobacteraceae</taxon>
        <taxon>Rubellimicrobium</taxon>
    </lineage>
</organism>
<dbReference type="AlphaFoldDB" id="A0A5C4MXD9"/>
<name>A0A5C4MXD9_9RHOB</name>
<dbReference type="InterPro" id="IPR043502">
    <property type="entry name" value="DNA/RNA_pol_sf"/>
</dbReference>
<dbReference type="Proteomes" id="UP000305887">
    <property type="component" value="Unassembled WGS sequence"/>
</dbReference>
<evidence type="ECO:0000313" key="3">
    <source>
        <dbReference type="EMBL" id="TNC50825.1"/>
    </source>
</evidence>
<comment type="caution">
    <text evidence="3">The sequence shown here is derived from an EMBL/GenBank/DDBJ whole genome shotgun (WGS) entry which is preliminary data.</text>
</comment>
<protein>
    <submittedName>
        <fullName evidence="3">DNA polymerase Y family protein</fullName>
    </submittedName>
</protein>
<reference evidence="3 4" key="1">
    <citation type="submission" date="2019-06" db="EMBL/GenBank/DDBJ databases">
        <title>YIM 131921 draft genome.</title>
        <authorList>
            <person name="Jiang L."/>
        </authorList>
    </citation>
    <scope>NUCLEOTIDE SEQUENCE [LARGE SCALE GENOMIC DNA]</scope>
    <source>
        <strain evidence="3 4">YIM 131921</strain>
    </source>
</reference>
<sequence length="490" mass="53913">MALKTRRGAAVPADAPFALMVEGPHGPVVHAANPAAEAAGVHPGLRMVDARAVCSDLRAEEADPRGDRAALLDLALWSRRWCPWTTPERTGIAMDVTGSTHLWDGEPALLREIEARLGRMGLSVHLAIAPTRGAAWALARFGSGREVCGASDLAARVALLPVRALRIREETALLLRRLGLRTVGDLAVVPRLPLARRFARAEPKDNPLLRLDQMMGRVPEPLPCPDEPPRFLARAALSEPVLDPTPLLPSLAGELCSMLAAKGFGARRLALTVFRSDGAVSGVEAATARATRDPRHLVRLFEGRLETLDPGFGFDLVTLGATLAEPLSARQPSLDGQRDEGEDLARLVDRLGVRFGPRALSRPAFRESHVPERREAWVPALDPSPPAPPVPQAPRPLRLFDPPEEVRVLYAVPEGPPAQFIWRRVTHRVTRFAGPERIAPEWWRDRPGTRLRDYYRVEDHEGRRFWLFREGLLGDGRGAEPRWYVQGAFG</sequence>
<feature type="domain" description="UmuC" evidence="2">
    <location>
        <begin position="18"/>
        <end position="138"/>
    </location>
</feature>
<evidence type="ECO:0000259" key="2">
    <source>
        <dbReference type="Pfam" id="PF00817"/>
    </source>
</evidence>
<dbReference type="SUPFAM" id="SSF56672">
    <property type="entry name" value="DNA/RNA polymerases"/>
    <property type="match status" value="1"/>
</dbReference>
<dbReference type="GO" id="GO:0006281">
    <property type="term" value="P:DNA repair"/>
    <property type="evidence" value="ECO:0007669"/>
    <property type="project" value="InterPro"/>
</dbReference>
<dbReference type="Pfam" id="PF00817">
    <property type="entry name" value="IMS"/>
    <property type="match status" value="1"/>
</dbReference>
<dbReference type="EMBL" id="VDFU01000006">
    <property type="protein sequence ID" value="TNC50825.1"/>
    <property type="molecule type" value="Genomic_DNA"/>
</dbReference>
<dbReference type="InterPro" id="IPR001126">
    <property type="entry name" value="UmuC"/>
</dbReference>
<dbReference type="PANTHER" id="PTHR35369">
    <property type="entry name" value="BLR3025 PROTEIN-RELATED"/>
    <property type="match status" value="1"/>
</dbReference>
<dbReference type="InterPro" id="IPR050356">
    <property type="entry name" value="SulA_CellDiv_inhibitor"/>
</dbReference>
<keyword evidence="1" id="KW-0227">DNA damage</keyword>
<dbReference type="OrthoDB" id="9788640at2"/>
<accession>A0A5C4MXD9</accession>
<dbReference type="RefSeq" id="WP_139076146.1">
    <property type="nucleotide sequence ID" value="NZ_VDFU01000006.1"/>
</dbReference>
<gene>
    <name evidence="3" type="ORF">FHG66_07595</name>
</gene>
<evidence type="ECO:0000256" key="1">
    <source>
        <dbReference type="ARBA" id="ARBA00022763"/>
    </source>
</evidence>
<dbReference type="PANTHER" id="PTHR35369:SF2">
    <property type="entry name" value="BLR3025 PROTEIN"/>
    <property type="match status" value="1"/>
</dbReference>
<proteinExistence type="predicted"/>
<dbReference type="CDD" id="cd03468">
    <property type="entry name" value="PolY_like"/>
    <property type="match status" value="1"/>
</dbReference>